<sequence length="178" mass="20681">MWGIWTSRNNLLWKDMPWNRYEIFHRARNSRHNWTLANQRPLDVRGILGPISTTQWSPPPHGSYKCNFATFPIPDENTFGIGFCIRNNLDSFVGARTLKISSLPPASIRDVIALMQAINLASEKQYELIHFESSSNRIKGFFFLHPNLKDRTELNDIMNHCSNKINSCNNFDISFTHR</sequence>
<protein>
    <recommendedName>
        <fullName evidence="3">RNase H type-1 domain-containing protein</fullName>
    </recommendedName>
</protein>
<dbReference type="AlphaFoldDB" id="A0A151U3W0"/>
<dbReference type="Proteomes" id="UP000075243">
    <property type="component" value="Chromosome 2"/>
</dbReference>
<dbReference type="Gramene" id="C.cajan_06456.t">
    <property type="protein sequence ID" value="C.cajan_06456.t.cds1"/>
    <property type="gene ID" value="C.cajan_06456"/>
</dbReference>
<accession>A0A151U3W0</accession>
<dbReference type="EMBL" id="CM003604">
    <property type="protein sequence ID" value="KYP73976.1"/>
    <property type="molecule type" value="Genomic_DNA"/>
</dbReference>
<name>A0A151U3W0_CAJCA</name>
<dbReference type="InterPro" id="IPR052929">
    <property type="entry name" value="RNase_H-like_EbsB-rel"/>
</dbReference>
<gene>
    <name evidence="1" type="ORF">KK1_006641</name>
</gene>
<reference evidence="1 2" key="1">
    <citation type="journal article" date="2012" name="Nat. Biotechnol.">
        <title>Draft genome sequence of pigeonpea (Cajanus cajan), an orphan legume crop of resource-poor farmers.</title>
        <authorList>
            <person name="Varshney R.K."/>
            <person name="Chen W."/>
            <person name="Li Y."/>
            <person name="Bharti A.K."/>
            <person name="Saxena R.K."/>
            <person name="Schlueter J.A."/>
            <person name="Donoghue M.T."/>
            <person name="Azam S."/>
            <person name="Fan G."/>
            <person name="Whaley A.M."/>
            <person name="Farmer A.D."/>
            <person name="Sheridan J."/>
            <person name="Iwata A."/>
            <person name="Tuteja R."/>
            <person name="Penmetsa R.V."/>
            <person name="Wu W."/>
            <person name="Upadhyaya H.D."/>
            <person name="Yang S.P."/>
            <person name="Shah T."/>
            <person name="Saxena K.B."/>
            <person name="Michael T."/>
            <person name="McCombie W.R."/>
            <person name="Yang B."/>
            <person name="Zhang G."/>
            <person name="Yang H."/>
            <person name="Wang J."/>
            <person name="Spillane C."/>
            <person name="Cook D.R."/>
            <person name="May G.D."/>
            <person name="Xu X."/>
            <person name="Jackson S.A."/>
        </authorList>
    </citation>
    <scope>NUCLEOTIDE SEQUENCE [LARGE SCALE GENOMIC DNA]</scope>
    <source>
        <strain evidence="2">cv. Asha</strain>
    </source>
</reference>
<dbReference type="PANTHER" id="PTHR47074:SF48">
    <property type="entry name" value="POLYNUCLEOTIDYL TRANSFERASE, RIBONUCLEASE H-LIKE SUPERFAMILY PROTEIN"/>
    <property type="match status" value="1"/>
</dbReference>
<evidence type="ECO:0000313" key="1">
    <source>
        <dbReference type="EMBL" id="KYP73976.1"/>
    </source>
</evidence>
<keyword evidence="2" id="KW-1185">Reference proteome</keyword>
<evidence type="ECO:0000313" key="2">
    <source>
        <dbReference type="Proteomes" id="UP000075243"/>
    </source>
</evidence>
<dbReference type="PANTHER" id="PTHR47074">
    <property type="entry name" value="BNAC02G40300D PROTEIN"/>
    <property type="match status" value="1"/>
</dbReference>
<organism evidence="1 2">
    <name type="scientific">Cajanus cajan</name>
    <name type="common">Pigeon pea</name>
    <name type="synonym">Cajanus indicus</name>
    <dbReference type="NCBI Taxonomy" id="3821"/>
    <lineage>
        <taxon>Eukaryota</taxon>
        <taxon>Viridiplantae</taxon>
        <taxon>Streptophyta</taxon>
        <taxon>Embryophyta</taxon>
        <taxon>Tracheophyta</taxon>
        <taxon>Spermatophyta</taxon>
        <taxon>Magnoliopsida</taxon>
        <taxon>eudicotyledons</taxon>
        <taxon>Gunneridae</taxon>
        <taxon>Pentapetalae</taxon>
        <taxon>rosids</taxon>
        <taxon>fabids</taxon>
        <taxon>Fabales</taxon>
        <taxon>Fabaceae</taxon>
        <taxon>Papilionoideae</taxon>
        <taxon>50 kb inversion clade</taxon>
        <taxon>NPAAA clade</taxon>
        <taxon>indigoferoid/millettioid clade</taxon>
        <taxon>Phaseoleae</taxon>
        <taxon>Cajanus</taxon>
    </lineage>
</organism>
<evidence type="ECO:0008006" key="3">
    <source>
        <dbReference type="Google" id="ProtNLM"/>
    </source>
</evidence>
<proteinExistence type="predicted"/>